<keyword evidence="1" id="KW-0479">Metal-binding</keyword>
<feature type="domain" description="C2H2-type" evidence="6">
    <location>
        <begin position="9"/>
        <end position="36"/>
    </location>
</feature>
<keyword evidence="3 5" id="KW-0863">Zinc-finger</keyword>
<evidence type="ECO:0000313" key="7">
    <source>
        <dbReference type="EMBL" id="KOX80124.1"/>
    </source>
</evidence>
<dbReference type="SUPFAM" id="SSF57667">
    <property type="entry name" value="beta-beta-alpha zinc fingers"/>
    <property type="match status" value="1"/>
</dbReference>
<dbReference type="STRING" id="166423.A0A0N0U7E7"/>
<keyword evidence="4" id="KW-0862">Zinc</keyword>
<keyword evidence="2" id="KW-0677">Repeat</keyword>
<dbReference type="PROSITE" id="PS00028">
    <property type="entry name" value="ZINC_FINGER_C2H2_1"/>
    <property type="match status" value="3"/>
</dbReference>
<feature type="domain" description="C2H2-type" evidence="6">
    <location>
        <begin position="67"/>
        <end position="94"/>
    </location>
</feature>
<dbReference type="GO" id="GO:0008270">
    <property type="term" value="F:zinc ion binding"/>
    <property type="evidence" value="ECO:0007669"/>
    <property type="project" value="UniProtKB-KW"/>
</dbReference>
<organism evidence="7 8">
    <name type="scientific">Melipona quadrifasciata</name>
    <dbReference type="NCBI Taxonomy" id="166423"/>
    <lineage>
        <taxon>Eukaryota</taxon>
        <taxon>Metazoa</taxon>
        <taxon>Ecdysozoa</taxon>
        <taxon>Arthropoda</taxon>
        <taxon>Hexapoda</taxon>
        <taxon>Insecta</taxon>
        <taxon>Pterygota</taxon>
        <taxon>Neoptera</taxon>
        <taxon>Endopterygota</taxon>
        <taxon>Hymenoptera</taxon>
        <taxon>Apocrita</taxon>
        <taxon>Aculeata</taxon>
        <taxon>Apoidea</taxon>
        <taxon>Anthophila</taxon>
        <taxon>Apidae</taxon>
        <taxon>Melipona</taxon>
    </lineage>
</organism>
<dbReference type="AlphaFoldDB" id="A0A0N0U7E7"/>
<dbReference type="InterPro" id="IPR036236">
    <property type="entry name" value="Znf_C2H2_sf"/>
</dbReference>
<dbReference type="InterPro" id="IPR013087">
    <property type="entry name" value="Znf_C2H2_type"/>
</dbReference>
<dbReference type="EMBL" id="KQ435706">
    <property type="protein sequence ID" value="KOX80124.1"/>
    <property type="molecule type" value="Genomic_DNA"/>
</dbReference>
<evidence type="ECO:0000256" key="4">
    <source>
        <dbReference type="ARBA" id="ARBA00022833"/>
    </source>
</evidence>
<dbReference type="FunFam" id="3.30.160.60:FF:001488">
    <property type="entry name" value="Krueppel-like factor 15"/>
    <property type="match status" value="1"/>
</dbReference>
<evidence type="ECO:0000256" key="5">
    <source>
        <dbReference type="PROSITE-ProRule" id="PRU00042"/>
    </source>
</evidence>
<evidence type="ECO:0000256" key="3">
    <source>
        <dbReference type="ARBA" id="ARBA00022771"/>
    </source>
</evidence>
<evidence type="ECO:0000256" key="2">
    <source>
        <dbReference type="ARBA" id="ARBA00022737"/>
    </source>
</evidence>
<feature type="domain" description="C2H2-type" evidence="6">
    <location>
        <begin position="37"/>
        <end position="66"/>
    </location>
</feature>
<evidence type="ECO:0000256" key="1">
    <source>
        <dbReference type="ARBA" id="ARBA00022723"/>
    </source>
</evidence>
<dbReference type="PANTHER" id="PTHR23235">
    <property type="entry name" value="KRUEPPEL-LIKE TRANSCRIPTION FACTOR"/>
    <property type="match status" value="1"/>
</dbReference>
<dbReference type="SMART" id="SM00355">
    <property type="entry name" value="ZnF_C2H2"/>
    <property type="match status" value="3"/>
</dbReference>
<dbReference type="Gene3D" id="3.30.160.60">
    <property type="entry name" value="Classic Zinc Finger"/>
    <property type="match status" value="3"/>
</dbReference>
<dbReference type="Pfam" id="PF00096">
    <property type="entry name" value="zf-C2H2"/>
    <property type="match status" value="3"/>
</dbReference>
<dbReference type="GO" id="GO:0000981">
    <property type="term" value="F:DNA-binding transcription factor activity, RNA polymerase II-specific"/>
    <property type="evidence" value="ECO:0007669"/>
    <property type="project" value="TreeGrafter"/>
</dbReference>
<keyword evidence="8" id="KW-1185">Reference proteome</keyword>
<dbReference type="OrthoDB" id="8922241at2759"/>
<dbReference type="PANTHER" id="PTHR23235:SF139">
    <property type="entry name" value="HUCKEBEIN"/>
    <property type="match status" value="1"/>
</dbReference>
<evidence type="ECO:0000259" key="6">
    <source>
        <dbReference type="PROSITE" id="PS50157"/>
    </source>
</evidence>
<reference evidence="7 8" key="1">
    <citation type="submission" date="2015-07" db="EMBL/GenBank/DDBJ databases">
        <title>The genome of Melipona quadrifasciata.</title>
        <authorList>
            <person name="Pan H."/>
            <person name="Kapheim K."/>
        </authorList>
    </citation>
    <scope>NUCLEOTIDE SEQUENCE [LARGE SCALE GENOMIC DNA]</scope>
    <source>
        <strain evidence="7">0111107301</strain>
        <tissue evidence="7">Whole body</tissue>
    </source>
</reference>
<gene>
    <name evidence="7" type="ORF">WN51_08300</name>
</gene>
<proteinExistence type="predicted"/>
<accession>A0A0N0U7E7</accession>
<dbReference type="GO" id="GO:0000978">
    <property type="term" value="F:RNA polymerase II cis-regulatory region sequence-specific DNA binding"/>
    <property type="evidence" value="ECO:0007669"/>
    <property type="project" value="TreeGrafter"/>
</dbReference>
<protein>
    <submittedName>
        <fullName evidence="7">Transcription factor Sp1</fullName>
    </submittedName>
</protein>
<dbReference type="FunFam" id="3.30.160.60:FF:000624">
    <property type="entry name" value="zinc finger protein 697"/>
    <property type="match status" value="1"/>
</dbReference>
<dbReference type="Proteomes" id="UP000053105">
    <property type="component" value="Unassembled WGS sequence"/>
</dbReference>
<sequence length="208" mass="23982">MKKQRPKKFRCEHCDVAFSNNGQLKGHVRIHTGERPFKCDFEGCGKTFTRNEELTRHKRIHTGIRPHACFVCGKRFGRKDHLKKHMRTHENRDPYRLSATTLGIFVWKRRNVLTLISSRCYYSTTFETLLKSIRHSTPHGPDYREKGTGSTPSAKTIDPFQRFASGATLADVSNAHRLVVFSSVDLRLVEAELREVDLGRRLSLILCD</sequence>
<evidence type="ECO:0000313" key="8">
    <source>
        <dbReference type="Proteomes" id="UP000053105"/>
    </source>
</evidence>
<dbReference type="FunFam" id="3.30.160.60:FF:000257">
    <property type="entry name" value="ZXD family zinc finger C"/>
    <property type="match status" value="1"/>
</dbReference>
<dbReference type="PROSITE" id="PS50157">
    <property type="entry name" value="ZINC_FINGER_C2H2_2"/>
    <property type="match status" value="3"/>
</dbReference>
<name>A0A0N0U7E7_9HYME</name>